<dbReference type="EMBL" id="BMYZ01000001">
    <property type="protein sequence ID" value="GGY71079.1"/>
    <property type="molecule type" value="Genomic_DNA"/>
</dbReference>
<proteinExistence type="predicted"/>
<gene>
    <name evidence="1" type="ORF">GCM10011613_14550</name>
</gene>
<comment type="caution">
    <text evidence="1">The sequence shown here is derived from an EMBL/GenBank/DDBJ whole genome shotgun (WGS) entry which is preliminary data.</text>
</comment>
<dbReference type="Proteomes" id="UP000619761">
    <property type="component" value="Unassembled WGS sequence"/>
</dbReference>
<sequence length="105" mass="11122">MVRAQQTAQIVRDILAAQGINLSIKTTDLITPDSDPAGLFDSLQTANLNAVLLASHQPFVGDFIDLFCGSPSGAHPMNTSSMALIECDVAASACGELRWLRHVLG</sequence>
<dbReference type="InterPro" id="IPR029033">
    <property type="entry name" value="His_PPase_superfam"/>
</dbReference>
<dbReference type="Gene3D" id="3.40.50.1240">
    <property type="entry name" value="Phosphoglycerate mutase-like"/>
    <property type="match status" value="1"/>
</dbReference>
<accession>A0ABQ3AZ65</accession>
<protein>
    <recommendedName>
        <fullName evidence="3">Phosphohistidine phosphatase SixA</fullName>
    </recommendedName>
</protein>
<evidence type="ECO:0000313" key="2">
    <source>
        <dbReference type="Proteomes" id="UP000619761"/>
    </source>
</evidence>
<evidence type="ECO:0008006" key="3">
    <source>
        <dbReference type="Google" id="ProtNLM"/>
    </source>
</evidence>
<organism evidence="1 2">
    <name type="scientific">Cellvibrio zantedeschiae</name>
    <dbReference type="NCBI Taxonomy" id="1237077"/>
    <lineage>
        <taxon>Bacteria</taxon>
        <taxon>Pseudomonadati</taxon>
        <taxon>Pseudomonadota</taxon>
        <taxon>Gammaproteobacteria</taxon>
        <taxon>Cellvibrionales</taxon>
        <taxon>Cellvibrionaceae</taxon>
        <taxon>Cellvibrio</taxon>
    </lineage>
</organism>
<reference evidence="2" key="1">
    <citation type="journal article" date="2019" name="Int. J. Syst. Evol. Microbiol.">
        <title>The Global Catalogue of Microorganisms (GCM) 10K type strain sequencing project: providing services to taxonomists for standard genome sequencing and annotation.</title>
        <authorList>
            <consortium name="The Broad Institute Genomics Platform"/>
            <consortium name="The Broad Institute Genome Sequencing Center for Infectious Disease"/>
            <person name="Wu L."/>
            <person name="Ma J."/>
        </authorList>
    </citation>
    <scope>NUCLEOTIDE SEQUENCE [LARGE SCALE GENOMIC DNA]</scope>
    <source>
        <strain evidence="2">KCTC 32239</strain>
    </source>
</reference>
<keyword evidence="2" id="KW-1185">Reference proteome</keyword>
<name>A0ABQ3AZ65_9GAMM</name>
<evidence type="ECO:0000313" key="1">
    <source>
        <dbReference type="EMBL" id="GGY71079.1"/>
    </source>
</evidence>